<dbReference type="InterPro" id="IPR008969">
    <property type="entry name" value="CarboxyPept-like_regulatory"/>
</dbReference>
<dbReference type="SUPFAM" id="SSF49464">
    <property type="entry name" value="Carboxypeptidase regulatory domain-like"/>
    <property type="match status" value="1"/>
</dbReference>
<dbReference type="EMBL" id="JBHUOZ010000003">
    <property type="protein sequence ID" value="MFD2921254.1"/>
    <property type="molecule type" value="Genomic_DNA"/>
</dbReference>
<dbReference type="InterPro" id="IPR026444">
    <property type="entry name" value="Secre_tail"/>
</dbReference>
<sequence length="356" mass="39413">MAKTIELSVPEPCHENWNDMTPTEKGRFCAACQKDVVDFTNMGQAELVAFFRKKTSGNVCGRFYEDQLNNPMPVPVKRIPWARYFFQITLPAFIASGKLMAQGKVVPEYKKNETEVILVAGSVLREKKLSPVQVTSVKGQVTDETDNGIPYASIINKKTKAGVTADSLGNFSLKDVHLLEGSQYIVSAVGYTPQTFFVSRINQNKSLQVSLVANNTLEEIVLTTPLTIRCGRTSSGVVMINSKSLTEDIKPFPVQSLATSLDGRVPSPNKVNIYPNPVEVNKSLTIQLNIESAGKYQYHILSIEGKLVLSGIKEFIAGTNNFNLPIDNRFTPGTYIIQIQDEKGKEQLSSKFIVQR</sequence>
<protein>
    <submittedName>
        <fullName evidence="2">Carboxypeptidase-like regulatory domain-containing protein</fullName>
    </submittedName>
</protein>
<accession>A0ABW6A7A8</accession>
<proteinExistence type="predicted"/>
<dbReference type="Pfam" id="PF13715">
    <property type="entry name" value="CarbopepD_reg_2"/>
    <property type="match status" value="1"/>
</dbReference>
<dbReference type="Gene3D" id="2.60.40.1120">
    <property type="entry name" value="Carboxypeptidase-like, regulatory domain"/>
    <property type="match status" value="1"/>
</dbReference>
<feature type="domain" description="Secretion system C-terminal sorting" evidence="1">
    <location>
        <begin position="273"/>
        <end position="354"/>
    </location>
</feature>
<dbReference type="Pfam" id="PF18962">
    <property type="entry name" value="Por_Secre_tail"/>
    <property type="match status" value="1"/>
</dbReference>
<dbReference type="RefSeq" id="WP_386101195.1">
    <property type="nucleotide sequence ID" value="NZ_JBHUOZ010000003.1"/>
</dbReference>
<name>A0ABW6A7A8_9BACT</name>
<comment type="caution">
    <text evidence="2">The sequence shown here is derived from an EMBL/GenBank/DDBJ whole genome shotgun (WGS) entry which is preliminary data.</text>
</comment>
<dbReference type="NCBIfam" id="TIGR04183">
    <property type="entry name" value="Por_Secre_tail"/>
    <property type="match status" value="1"/>
</dbReference>
<reference evidence="3" key="1">
    <citation type="journal article" date="2019" name="Int. J. Syst. Evol. Microbiol.">
        <title>The Global Catalogue of Microorganisms (GCM) 10K type strain sequencing project: providing services to taxonomists for standard genome sequencing and annotation.</title>
        <authorList>
            <consortium name="The Broad Institute Genomics Platform"/>
            <consortium name="The Broad Institute Genome Sequencing Center for Infectious Disease"/>
            <person name="Wu L."/>
            <person name="Ma J."/>
        </authorList>
    </citation>
    <scope>NUCLEOTIDE SEQUENCE [LARGE SCALE GENOMIC DNA]</scope>
    <source>
        <strain evidence="3">KCTC 23299</strain>
    </source>
</reference>
<organism evidence="2 3">
    <name type="scientific">Terrimonas rubra</name>
    <dbReference type="NCBI Taxonomy" id="1035890"/>
    <lineage>
        <taxon>Bacteria</taxon>
        <taxon>Pseudomonadati</taxon>
        <taxon>Bacteroidota</taxon>
        <taxon>Chitinophagia</taxon>
        <taxon>Chitinophagales</taxon>
        <taxon>Chitinophagaceae</taxon>
        <taxon>Terrimonas</taxon>
    </lineage>
</organism>
<evidence type="ECO:0000259" key="1">
    <source>
        <dbReference type="Pfam" id="PF18962"/>
    </source>
</evidence>
<evidence type="ECO:0000313" key="3">
    <source>
        <dbReference type="Proteomes" id="UP001597511"/>
    </source>
</evidence>
<gene>
    <name evidence="2" type="ORF">ACFS6H_16125</name>
</gene>
<dbReference type="Proteomes" id="UP001597511">
    <property type="component" value="Unassembled WGS sequence"/>
</dbReference>
<evidence type="ECO:0000313" key="2">
    <source>
        <dbReference type="EMBL" id="MFD2921254.1"/>
    </source>
</evidence>
<keyword evidence="3" id="KW-1185">Reference proteome</keyword>